<dbReference type="KEGG" id="pcl:Pcal_0440"/>
<feature type="domain" description="ATP-grasp" evidence="2">
    <location>
        <begin position="115"/>
        <end position="168"/>
    </location>
</feature>
<protein>
    <recommendedName>
        <fullName evidence="2">ATP-grasp domain-containing protein</fullName>
    </recommendedName>
</protein>
<dbReference type="AlphaFoldDB" id="A3MTA6"/>
<dbReference type="Proteomes" id="UP000001431">
    <property type="component" value="Chromosome"/>
</dbReference>
<keyword evidence="1" id="KW-0547">Nucleotide-binding</keyword>
<evidence type="ECO:0000259" key="2">
    <source>
        <dbReference type="PROSITE" id="PS50975"/>
    </source>
</evidence>
<name>A3MTA6_PYRCJ</name>
<evidence type="ECO:0000256" key="1">
    <source>
        <dbReference type="PROSITE-ProRule" id="PRU00409"/>
    </source>
</evidence>
<dbReference type="EMBL" id="CP000561">
    <property type="protein sequence ID" value="ABO07873.1"/>
    <property type="molecule type" value="Genomic_DNA"/>
</dbReference>
<sequence>MKEVGVVGECIAAEALRQRGLRVFKPGEFVRALELAAVYHSLEGQCAAEPPRPLAYTLATPYGYVKVGYWRGRCLEGLPDATPLEASAYAPCVKKCIEAELGSLLQALSRHIHLLAYRRALATVDLFAEKDGEIYAVEVKTNTGRLTEAQREKAEALELKHLLVRVHIQNPIVEIRPL</sequence>
<dbReference type="InterPro" id="IPR011761">
    <property type="entry name" value="ATP-grasp"/>
</dbReference>
<organism evidence="3 4">
    <name type="scientific">Pyrobaculum calidifontis (strain DSM 21063 / JCM 11548 / VA1)</name>
    <dbReference type="NCBI Taxonomy" id="410359"/>
    <lineage>
        <taxon>Archaea</taxon>
        <taxon>Thermoproteota</taxon>
        <taxon>Thermoprotei</taxon>
        <taxon>Thermoproteales</taxon>
        <taxon>Thermoproteaceae</taxon>
        <taxon>Pyrobaculum</taxon>
    </lineage>
</organism>
<reference evidence="3" key="1">
    <citation type="submission" date="2007-02" db="EMBL/GenBank/DDBJ databases">
        <title>Complete sequence of Pyrobaculum calidifontis JCM 11548.</title>
        <authorList>
            <consortium name="US DOE Joint Genome Institute"/>
            <person name="Copeland A."/>
            <person name="Lucas S."/>
            <person name="Lapidus A."/>
            <person name="Barry K."/>
            <person name="Glavina del Rio T."/>
            <person name="Dalin E."/>
            <person name="Tice H."/>
            <person name="Pitluck S."/>
            <person name="Chain P."/>
            <person name="Malfatti S."/>
            <person name="Shin M."/>
            <person name="Vergez L."/>
            <person name="Schmutz J."/>
            <person name="Larimer F."/>
            <person name="Land M."/>
            <person name="Hauser L."/>
            <person name="Kyrpides N."/>
            <person name="Mikhailova N."/>
            <person name="Cozen A.E."/>
            <person name="Fitz-Gibbon S.T."/>
            <person name="House C.H."/>
            <person name="Saltikov C."/>
            <person name="Lowe T.M."/>
            <person name="Richardson P."/>
        </authorList>
    </citation>
    <scope>NUCLEOTIDE SEQUENCE [LARGE SCALE GENOMIC DNA]</scope>
    <source>
        <strain evidence="3">JCM 11548</strain>
    </source>
</reference>
<gene>
    <name evidence="3" type="ordered locus">Pcal_0440</name>
</gene>
<dbReference type="SUPFAM" id="SSF52980">
    <property type="entry name" value="Restriction endonuclease-like"/>
    <property type="match status" value="1"/>
</dbReference>
<keyword evidence="1" id="KW-0067">ATP-binding</keyword>
<dbReference type="PROSITE" id="PS50975">
    <property type="entry name" value="ATP_GRASP"/>
    <property type="match status" value="1"/>
</dbReference>
<dbReference type="GO" id="GO:0046872">
    <property type="term" value="F:metal ion binding"/>
    <property type="evidence" value="ECO:0007669"/>
    <property type="project" value="InterPro"/>
</dbReference>
<dbReference type="eggNOG" id="arCOG05685">
    <property type="taxonomic scope" value="Archaea"/>
</dbReference>
<keyword evidence="4" id="KW-1185">Reference proteome</keyword>
<dbReference type="STRING" id="410359.Pcal_0440"/>
<evidence type="ECO:0000313" key="3">
    <source>
        <dbReference type="EMBL" id="ABO07873.1"/>
    </source>
</evidence>
<dbReference type="InterPro" id="IPR011335">
    <property type="entry name" value="Restrct_endonuc-II-like"/>
</dbReference>
<dbReference type="OrthoDB" id="28352at2157"/>
<accession>A3MTA6</accession>
<dbReference type="HOGENOM" id="CLU_1607214_0_0_2"/>
<evidence type="ECO:0000313" key="4">
    <source>
        <dbReference type="Proteomes" id="UP000001431"/>
    </source>
</evidence>
<dbReference type="GeneID" id="4908775"/>
<dbReference type="RefSeq" id="WP_011849130.1">
    <property type="nucleotide sequence ID" value="NC_009073.1"/>
</dbReference>
<proteinExistence type="predicted"/>
<dbReference type="GO" id="GO:0005524">
    <property type="term" value="F:ATP binding"/>
    <property type="evidence" value="ECO:0007669"/>
    <property type="project" value="UniProtKB-UniRule"/>
</dbReference>